<dbReference type="InterPro" id="IPR036388">
    <property type="entry name" value="WH-like_DNA-bd_sf"/>
</dbReference>
<protein>
    <submittedName>
        <fullName evidence="10">Two component transcriptional regulator, winged helix family</fullName>
    </submittedName>
</protein>
<evidence type="ECO:0000256" key="1">
    <source>
        <dbReference type="ARBA" id="ARBA00022553"/>
    </source>
</evidence>
<keyword evidence="3" id="KW-0805">Transcription regulation</keyword>
<dbReference type="HOGENOM" id="CLU_000445_30_1_0"/>
<dbReference type="PROSITE" id="PS51755">
    <property type="entry name" value="OMPR_PHOB"/>
    <property type="match status" value="1"/>
</dbReference>
<dbReference type="SMART" id="SM00448">
    <property type="entry name" value="REC"/>
    <property type="match status" value="1"/>
</dbReference>
<dbReference type="eggNOG" id="COG0745">
    <property type="taxonomic scope" value="Bacteria"/>
</dbReference>
<organism evidence="10 11">
    <name type="scientific">Thermovirga lienii (strain ATCC BAA-1197 / DSM 17291 / Cas60314)</name>
    <dbReference type="NCBI Taxonomy" id="580340"/>
    <lineage>
        <taxon>Bacteria</taxon>
        <taxon>Thermotogati</taxon>
        <taxon>Synergistota</taxon>
        <taxon>Synergistia</taxon>
        <taxon>Synergistales</taxon>
        <taxon>Thermovirgaceae</taxon>
        <taxon>Thermovirga</taxon>
    </lineage>
</organism>
<dbReference type="InterPro" id="IPR001867">
    <property type="entry name" value="OmpR/PhoB-type_DNA-bd"/>
</dbReference>
<accession>G7V985</accession>
<evidence type="ECO:0000256" key="4">
    <source>
        <dbReference type="ARBA" id="ARBA00023125"/>
    </source>
</evidence>
<dbReference type="EMBL" id="CP003096">
    <property type="protein sequence ID" value="AER66454.1"/>
    <property type="molecule type" value="Genomic_DNA"/>
</dbReference>
<evidence type="ECO:0000256" key="2">
    <source>
        <dbReference type="ARBA" id="ARBA00023012"/>
    </source>
</evidence>
<name>G7V985_THELD</name>
<dbReference type="GO" id="GO:0032993">
    <property type="term" value="C:protein-DNA complex"/>
    <property type="evidence" value="ECO:0007669"/>
    <property type="project" value="TreeGrafter"/>
</dbReference>
<dbReference type="CDD" id="cd19935">
    <property type="entry name" value="REC_OmpR_CusR-like"/>
    <property type="match status" value="1"/>
</dbReference>
<keyword evidence="1 6" id="KW-0597">Phosphoprotein</keyword>
<dbReference type="SUPFAM" id="SSF52172">
    <property type="entry name" value="CheY-like"/>
    <property type="match status" value="1"/>
</dbReference>
<evidence type="ECO:0000313" key="11">
    <source>
        <dbReference type="Proteomes" id="UP000005868"/>
    </source>
</evidence>
<feature type="modified residue" description="4-aspartylphosphate" evidence="6">
    <location>
        <position position="51"/>
    </location>
</feature>
<feature type="DNA-binding region" description="OmpR/PhoB-type" evidence="7">
    <location>
        <begin position="124"/>
        <end position="222"/>
    </location>
</feature>
<dbReference type="PANTHER" id="PTHR48111">
    <property type="entry name" value="REGULATOR OF RPOS"/>
    <property type="match status" value="1"/>
</dbReference>
<feature type="domain" description="Response regulatory" evidence="8">
    <location>
        <begin position="2"/>
        <end position="116"/>
    </location>
</feature>
<evidence type="ECO:0000256" key="7">
    <source>
        <dbReference type="PROSITE-ProRule" id="PRU01091"/>
    </source>
</evidence>
<evidence type="ECO:0000256" key="6">
    <source>
        <dbReference type="PROSITE-ProRule" id="PRU00169"/>
    </source>
</evidence>
<sequence length="225" mass="26080">MKIILIEDNRDLVQVLAEGLTESGFVVDYAYDGEEGLNKIFKNEYECIVLDIMLPKTDGYELIKQVREAGKDTPILVLTAKDSVEDRVKGLEEGADDYLVKPFDFRELLARINALIRRHTEHKRPILQCGPLVLDPVARECRVDGELIPLRKREFDILELLMRYENQVFSRERIIAHVWKKEYDGTSNVVDVHIKYLRDKLRPYNLEGIVATVRGIGYKISCPYR</sequence>
<keyword evidence="2" id="KW-0902">Two-component regulatory system</keyword>
<feature type="domain" description="OmpR/PhoB-type" evidence="9">
    <location>
        <begin position="124"/>
        <end position="222"/>
    </location>
</feature>
<dbReference type="Gene3D" id="6.10.250.690">
    <property type="match status" value="1"/>
</dbReference>
<evidence type="ECO:0000313" key="10">
    <source>
        <dbReference type="EMBL" id="AER66454.1"/>
    </source>
</evidence>
<proteinExistence type="predicted"/>
<keyword evidence="4 7" id="KW-0238">DNA-binding</keyword>
<dbReference type="Gene3D" id="1.10.10.10">
    <property type="entry name" value="Winged helix-like DNA-binding domain superfamily/Winged helix DNA-binding domain"/>
    <property type="match status" value="1"/>
</dbReference>
<dbReference type="InterPro" id="IPR039420">
    <property type="entry name" value="WalR-like"/>
</dbReference>
<dbReference type="OrthoDB" id="3242at2"/>
<gene>
    <name evidence="10" type="ordered locus">Tlie_0721</name>
</gene>
<reference evidence="10 11" key="2">
    <citation type="journal article" date="2012" name="Stand. Genomic Sci.">
        <title>Genome sequence of the moderately thermophilic, amino-acid-degrading and sulfur-reducing bacterium Thermovirga lienii type strain (Cas60314(T)).</title>
        <authorList>
            <person name="Goker M."/>
            <person name="Saunders E."/>
            <person name="Lapidus A."/>
            <person name="Nolan M."/>
            <person name="Lucas S."/>
            <person name="Hammon N."/>
            <person name="Deshpande S."/>
            <person name="Cheng J.F."/>
            <person name="Han C."/>
            <person name="Tapia R."/>
            <person name="Goodwin L.A."/>
            <person name="Pitluck S."/>
            <person name="Liolios K."/>
            <person name="Mavromatis K."/>
            <person name="Pagani I."/>
            <person name="Ivanova N."/>
            <person name="Mikhailova N."/>
            <person name="Pati A."/>
            <person name="Chen A."/>
            <person name="Palaniappan K."/>
            <person name="Land M."/>
            <person name="Chang Y.J."/>
            <person name="Jeffries C.D."/>
            <person name="Brambilla E.M."/>
            <person name="Rohde M."/>
            <person name="Spring S."/>
            <person name="Detter J.C."/>
            <person name="Woyke T."/>
            <person name="Bristow J."/>
            <person name="Eisen J.A."/>
            <person name="Markowitz V."/>
            <person name="Hugenholtz P."/>
            <person name="Kyrpides N.C."/>
            <person name="Klenk H.P."/>
        </authorList>
    </citation>
    <scope>NUCLEOTIDE SEQUENCE [LARGE SCALE GENOMIC DNA]</scope>
    <source>
        <strain evidence="11">ATCC BAA-1197 / DSM 17291 / Cas60314</strain>
    </source>
</reference>
<dbReference type="GO" id="GO:0000976">
    <property type="term" value="F:transcription cis-regulatory region binding"/>
    <property type="evidence" value="ECO:0007669"/>
    <property type="project" value="TreeGrafter"/>
</dbReference>
<dbReference type="KEGG" id="tli:Tlie_0721"/>
<dbReference type="InterPro" id="IPR001789">
    <property type="entry name" value="Sig_transdc_resp-reg_receiver"/>
</dbReference>
<dbReference type="AlphaFoldDB" id="G7V985"/>
<dbReference type="Proteomes" id="UP000005868">
    <property type="component" value="Chromosome"/>
</dbReference>
<dbReference type="GO" id="GO:0005829">
    <property type="term" value="C:cytosol"/>
    <property type="evidence" value="ECO:0007669"/>
    <property type="project" value="TreeGrafter"/>
</dbReference>
<dbReference type="CDD" id="cd00383">
    <property type="entry name" value="trans_reg_C"/>
    <property type="match status" value="1"/>
</dbReference>
<dbReference type="PANTHER" id="PTHR48111:SF22">
    <property type="entry name" value="REGULATOR OF RPOS"/>
    <property type="match status" value="1"/>
</dbReference>
<reference evidence="11" key="1">
    <citation type="submission" date="2011-10" db="EMBL/GenBank/DDBJ databases">
        <title>The complete genome of chromosome of Thermovirga lienii DSM 17291.</title>
        <authorList>
            <consortium name="US DOE Joint Genome Institute (JGI-PGF)"/>
            <person name="Lucas S."/>
            <person name="Copeland A."/>
            <person name="Lapidus A."/>
            <person name="Glavina del Rio T."/>
            <person name="Dalin E."/>
            <person name="Tice H."/>
            <person name="Bruce D."/>
            <person name="Goodwin L."/>
            <person name="Pitluck S."/>
            <person name="Peters L."/>
            <person name="Mikhailova N."/>
            <person name="Saunders E."/>
            <person name="Kyrpides N."/>
            <person name="Mavromatis K."/>
            <person name="Ivanova N."/>
            <person name="Last F.I."/>
            <person name="Brettin T."/>
            <person name="Detter J.C."/>
            <person name="Han C."/>
            <person name="Larimer F."/>
            <person name="Land M."/>
            <person name="Hauser L."/>
            <person name="Markowitz V."/>
            <person name="Cheng J.-F."/>
            <person name="Hugenholtz P."/>
            <person name="Woyke T."/>
            <person name="Wu D."/>
            <person name="Spring S."/>
            <person name="Schroeder M."/>
            <person name="Brambilla E.-M."/>
            <person name="Klenk H.-P."/>
            <person name="Eisen J.A."/>
        </authorList>
    </citation>
    <scope>NUCLEOTIDE SEQUENCE [LARGE SCALE GENOMIC DNA]</scope>
    <source>
        <strain evidence="11">ATCC BAA-1197 / DSM 17291 / Cas60314</strain>
    </source>
</reference>
<dbReference type="FunFam" id="3.40.50.2300:FF:000001">
    <property type="entry name" value="DNA-binding response regulator PhoB"/>
    <property type="match status" value="1"/>
</dbReference>
<dbReference type="STRING" id="580340.Tlie_0721"/>
<dbReference type="PROSITE" id="PS50110">
    <property type="entry name" value="RESPONSE_REGULATORY"/>
    <property type="match status" value="1"/>
</dbReference>
<evidence type="ECO:0000259" key="8">
    <source>
        <dbReference type="PROSITE" id="PS50110"/>
    </source>
</evidence>
<dbReference type="Pfam" id="PF00072">
    <property type="entry name" value="Response_reg"/>
    <property type="match status" value="1"/>
</dbReference>
<dbReference type="Gene3D" id="3.40.50.2300">
    <property type="match status" value="1"/>
</dbReference>
<keyword evidence="11" id="KW-1185">Reference proteome</keyword>
<evidence type="ECO:0000256" key="3">
    <source>
        <dbReference type="ARBA" id="ARBA00023015"/>
    </source>
</evidence>
<dbReference type="Pfam" id="PF00486">
    <property type="entry name" value="Trans_reg_C"/>
    <property type="match status" value="1"/>
</dbReference>
<keyword evidence="5" id="KW-0804">Transcription</keyword>
<dbReference type="FunFam" id="1.10.10.10:FF:000018">
    <property type="entry name" value="DNA-binding response regulator ResD"/>
    <property type="match status" value="1"/>
</dbReference>
<dbReference type="InterPro" id="IPR011006">
    <property type="entry name" value="CheY-like_superfamily"/>
</dbReference>
<evidence type="ECO:0000259" key="9">
    <source>
        <dbReference type="PROSITE" id="PS51755"/>
    </source>
</evidence>
<dbReference type="GO" id="GO:0006355">
    <property type="term" value="P:regulation of DNA-templated transcription"/>
    <property type="evidence" value="ECO:0007669"/>
    <property type="project" value="InterPro"/>
</dbReference>
<dbReference type="GO" id="GO:0000156">
    <property type="term" value="F:phosphorelay response regulator activity"/>
    <property type="evidence" value="ECO:0007669"/>
    <property type="project" value="TreeGrafter"/>
</dbReference>
<evidence type="ECO:0000256" key="5">
    <source>
        <dbReference type="ARBA" id="ARBA00023163"/>
    </source>
</evidence>
<dbReference type="SMART" id="SM00862">
    <property type="entry name" value="Trans_reg_C"/>
    <property type="match status" value="1"/>
</dbReference>